<gene>
    <name evidence="1" type="ORF">GGR27_001215</name>
</gene>
<reference evidence="1 2" key="1">
    <citation type="submission" date="2020-03" db="EMBL/GenBank/DDBJ databases">
        <title>Genomic Encyclopedia of Type Strains, Phase IV (KMG-IV): sequencing the most valuable type-strain genomes for metagenomic binning, comparative biology and taxonomic classification.</title>
        <authorList>
            <person name="Goeker M."/>
        </authorList>
    </citation>
    <scope>NUCLEOTIDE SEQUENCE [LARGE SCALE GENOMIC DNA]</scope>
    <source>
        <strain evidence="1 2">DSM 105096</strain>
    </source>
</reference>
<name>A0ABX0X9N3_9BACT</name>
<protein>
    <submittedName>
        <fullName evidence="1">Uncharacterized protein</fullName>
    </submittedName>
</protein>
<accession>A0ABX0X9N3</accession>
<sequence>MGVSLDYLSDNVEADIGEEEVKRVQSIQGLPDSEKDLITRTIDALVRDARFRHAYSL</sequence>
<dbReference type="EMBL" id="JAATJH010000002">
    <property type="protein sequence ID" value="NJC25716.1"/>
    <property type="molecule type" value="Genomic_DNA"/>
</dbReference>
<organism evidence="1 2">
    <name type="scientific">Neolewinella antarctica</name>
    <dbReference type="NCBI Taxonomy" id="442734"/>
    <lineage>
        <taxon>Bacteria</taxon>
        <taxon>Pseudomonadati</taxon>
        <taxon>Bacteroidota</taxon>
        <taxon>Saprospiria</taxon>
        <taxon>Saprospirales</taxon>
        <taxon>Lewinellaceae</taxon>
        <taxon>Neolewinella</taxon>
    </lineage>
</organism>
<dbReference type="Proteomes" id="UP000770785">
    <property type="component" value="Unassembled WGS sequence"/>
</dbReference>
<comment type="caution">
    <text evidence="1">The sequence shown here is derived from an EMBL/GenBank/DDBJ whole genome shotgun (WGS) entry which is preliminary data.</text>
</comment>
<evidence type="ECO:0000313" key="2">
    <source>
        <dbReference type="Proteomes" id="UP000770785"/>
    </source>
</evidence>
<evidence type="ECO:0000313" key="1">
    <source>
        <dbReference type="EMBL" id="NJC25716.1"/>
    </source>
</evidence>
<proteinExistence type="predicted"/>
<keyword evidence="2" id="KW-1185">Reference proteome</keyword>